<dbReference type="AlphaFoldDB" id="A0A0M3JRJ2"/>
<dbReference type="WBParaSite" id="ASIM_0001035601-mRNA-1">
    <property type="protein sequence ID" value="ASIM_0001035601-mRNA-1"/>
    <property type="gene ID" value="ASIM_0001035601"/>
</dbReference>
<dbReference type="Proteomes" id="UP000267096">
    <property type="component" value="Unassembled WGS sequence"/>
</dbReference>
<reference evidence="1 2" key="2">
    <citation type="submission" date="2018-11" db="EMBL/GenBank/DDBJ databases">
        <authorList>
            <consortium name="Pathogen Informatics"/>
        </authorList>
    </citation>
    <scope>NUCLEOTIDE SEQUENCE [LARGE SCALE GENOMIC DNA]</scope>
</reference>
<organism evidence="3">
    <name type="scientific">Anisakis simplex</name>
    <name type="common">Herring worm</name>
    <dbReference type="NCBI Taxonomy" id="6269"/>
    <lineage>
        <taxon>Eukaryota</taxon>
        <taxon>Metazoa</taxon>
        <taxon>Ecdysozoa</taxon>
        <taxon>Nematoda</taxon>
        <taxon>Chromadorea</taxon>
        <taxon>Rhabditida</taxon>
        <taxon>Spirurina</taxon>
        <taxon>Ascaridomorpha</taxon>
        <taxon>Ascaridoidea</taxon>
        <taxon>Anisakidae</taxon>
        <taxon>Anisakis</taxon>
        <taxon>Anisakis simplex complex</taxon>
    </lineage>
</organism>
<dbReference type="EMBL" id="UYRR01030983">
    <property type="protein sequence ID" value="VDK42318.1"/>
    <property type="molecule type" value="Genomic_DNA"/>
</dbReference>
<gene>
    <name evidence="1" type="ORF">ASIM_LOCUS10087</name>
</gene>
<protein>
    <submittedName>
        <fullName evidence="1 3">Uncharacterized protein</fullName>
    </submittedName>
</protein>
<accession>A0A0M3JRJ2</accession>
<sequence>MADLPSPSSFGTEPLRIVIREGDETAGSGYDYVSSSSPPQLSKNAMDPQQAYVLGILFLFQGCGIF</sequence>
<evidence type="ECO:0000313" key="2">
    <source>
        <dbReference type="Proteomes" id="UP000267096"/>
    </source>
</evidence>
<evidence type="ECO:0000313" key="3">
    <source>
        <dbReference type="WBParaSite" id="ASIM_0001035601-mRNA-1"/>
    </source>
</evidence>
<evidence type="ECO:0000313" key="1">
    <source>
        <dbReference type="EMBL" id="VDK42318.1"/>
    </source>
</evidence>
<reference evidence="3" key="1">
    <citation type="submission" date="2017-02" db="UniProtKB">
        <authorList>
            <consortium name="WormBaseParasite"/>
        </authorList>
    </citation>
    <scope>IDENTIFICATION</scope>
</reference>
<keyword evidence="2" id="KW-1185">Reference proteome</keyword>
<proteinExistence type="predicted"/>
<name>A0A0M3JRJ2_ANISI</name>